<dbReference type="OMA" id="KWSAYST"/>
<feature type="region of interest" description="Disordered" evidence="2">
    <location>
        <begin position="1177"/>
        <end position="1197"/>
    </location>
</feature>
<feature type="region of interest" description="Disordered" evidence="2">
    <location>
        <begin position="601"/>
        <end position="656"/>
    </location>
</feature>
<feature type="compositionally biased region" description="Basic and acidic residues" evidence="2">
    <location>
        <begin position="611"/>
        <end position="625"/>
    </location>
</feature>
<comment type="caution">
    <text evidence="3">The sequence shown here is derived from an EMBL/GenBank/DDBJ whole genome shotgun (WGS) entry which is preliminary data.</text>
</comment>
<dbReference type="SUPFAM" id="SSF52047">
    <property type="entry name" value="RNI-like"/>
    <property type="match status" value="1"/>
</dbReference>
<reference evidence="3 4" key="1">
    <citation type="journal article" date="2010" name="BMC Genomics">
        <title>Genome analysis and comparative genomics of a Giardia intestinalis assemblage E isolate.</title>
        <authorList>
            <person name="Jerlstrom-Hultqvist J."/>
            <person name="Franzen O."/>
            <person name="Ankarklev J."/>
            <person name="Xu F."/>
            <person name="Nohynkova E."/>
            <person name="Andersson J.O."/>
            <person name="Svard S.G."/>
            <person name="Andersson B."/>
        </authorList>
    </citation>
    <scope>NUCLEOTIDE SEQUENCE [LARGE SCALE GENOMIC DNA]</scope>
    <source>
        <strain evidence="3 4">P15</strain>
    </source>
</reference>
<organism evidence="3 4">
    <name type="scientific">Giardia intestinalis (strain P15)</name>
    <name type="common">Giardia lamblia</name>
    <dbReference type="NCBI Taxonomy" id="658858"/>
    <lineage>
        <taxon>Eukaryota</taxon>
        <taxon>Metamonada</taxon>
        <taxon>Diplomonadida</taxon>
        <taxon>Hexamitidae</taxon>
        <taxon>Giardiinae</taxon>
        <taxon>Giardia</taxon>
    </lineage>
</organism>
<feature type="region of interest" description="Disordered" evidence="2">
    <location>
        <begin position="773"/>
        <end position="800"/>
    </location>
</feature>
<dbReference type="Proteomes" id="UP000008974">
    <property type="component" value="Unassembled WGS sequence"/>
</dbReference>
<evidence type="ECO:0000256" key="1">
    <source>
        <dbReference type="SAM" id="Coils"/>
    </source>
</evidence>
<keyword evidence="1" id="KW-0175">Coiled coil</keyword>
<dbReference type="VEuPathDB" id="GiardiaDB:GLP15_73"/>
<dbReference type="InterPro" id="IPR032675">
    <property type="entry name" value="LRR_dom_sf"/>
</dbReference>
<dbReference type="EMBL" id="ACVC01000234">
    <property type="protein sequence ID" value="EFO61254.1"/>
    <property type="molecule type" value="Genomic_DNA"/>
</dbReference>
<proteinExistence type="predicted"/>
<feature type="coiled-coil region" evidence="1">
    <location>
        <begin position="970"/>
        <end position="997"/>
    </location>
</feature>
<feature type="region of interest" description="Disordered" evidence="2">
    <location>
        <begin position="880"/>
        <end position="904"/>
    </location>
</feature>
<dbReference type="PANTHER" id="PTHR24110:SF3">
    <property type="entry name" value="CENTROSOMAL PROTEIN OF 78 KDA"/>
    <property type="match status" value="1"/>
</dbReference>
<evidence type="ECO:0000313" key="3">
    <source>
        <dbReference type="EMBL" id="EFO61254.1"/>
    </source>
</evidence>
<name>E1F8F2_GIAIA</name>
<dbReference type="Gene3D" id="3.80.10.10">
    <property type="entry name" value="Ribonuclease Inhibitor"/>
    <property type="match status" value="1"/>
</dbReference>
<accession>E1F8F2</accession>
<dbReference type="PANTHER" id="PTHR24110">
    <property type="entry name" value="CENTROSOMAL PROTEIN OF 78 KDA"/>
    <property type="match status" value="1"/>
</dbReference>
<feature type="compositionally biased region" description="Low complexity" evidence="2">
    <location>
        <begin position="727"/>
        <end position="742"/>
    </location>
</feature>
<feature type="compositionally biased region" description="Polar residues" evidence="2">
    <location>
        <begin position="626"/>
        <end position="643"/>
    </location>
</feature>
<protein>
    <submittedName>
        <fullName evidence="3">Uncharacterized protein</fullName>
    </submittedName>
</protein>
<dbReference type="OrthoDB" id="10254980at2759"/>
<evidence type="ECO:0000256" key="2">
    <source>
        <dbReference type="SAM" id="MobiDB-lite"/>
    </source>
</evidence>
<sequence>MAHTCTSWSHALDLAAQKFDLVSWGRELDRGKSTGTLRLSTSCLKDRHIRAIIYAIELGYEHITELSVHFCSEYSIDKSTERQDPFSSEGCHSTYLQWLGMTTGLSRSDSERKSVYDRLSTGATLSSRDNYPKDTTKGFEERVLDIAVESKKRLQSMGVLFRSLIKYCPLMQHLKLISFYGICPGFLSKSTITNLFSAVARNSGMYKQLDGIIVRNCPLGDDMLKSAILNLSTALSIRLLVLHTCALTDELAGVIGAILTAHKNARDNRLWELCLRKYGPTLKDSTSSAAREGHFTFSQLQKIRCMHELRGLAYLDLGYNNFGNELCTELLDSLKDDTYVHSISLDGNKGVKLSTSIMIPTYDNGDLDYIYDNLITIAKNNEDDSAKTFHCSQDAEFKSKNLPIRMAERISEMENVDACAGTARSRAEQVVLQSICPDYEPSTKSNVISYLASYARSTDDLRVLMTLKAHPLVQLLLQNTTILHLLLDSSTTPTLLRFVHSRLSANRNLANRHLLENADKVLTHERDLEEAVEELREQENLQGMIRKLKLAADPINFLATEKPIALEYDNLTPRRRSRRGKSISRIINTKHKLKDLDQLDDVTSGQITPPLDKDVYPLGSSREKASSYTQPRPQSASKAQQSKLTRRTVKRPVSTEMQAAQRLKENQKENIYYSNASSGFSNYSKGPLPFDVAKKPRQRALSAGKNACKEDSDDVPAFRRNKPDPFVSRQVQQRSVSQGKVSNTTKSVAASTPGKEAGRSLKKQLGAEKLASTKQNMAVPRQMRPHHQQIRRPSTSTRWESPVLSRYNDHVSVSSDDEAKYSVIHSPRRPVSASKSTSLVRLSQGIPSTEPLRTSPHTKKKHLQQELPVYAPVDASALSEIEPVRTSNSPINRPDNYGSGIEQSDINDVALNRNNEGSRDSFSKALYDNIDTIRLEHYAPPVLTEPSSVYITQEDKNKLYRRLLQDMASSQQASSEYDDTSAELRELSAKAQSIIKNSHLRKENTSIVPKYNFYSHKRDDVGVDELHIDELSNTGTSGLSSSRSRRLDSADIELKEIDQLLTKAQSMGEELDRSYKRINSLYMETMQDVYGSTTKRGKDDDVAHLKQMEPKQVDMQVVDQLLVNNSPSRPTHHQPKNLVERLALSKMSTSGTSKWSAYSTTTLTNDELLRSVDSIIGDQPTSHESRYQNGSSDASKATDLDISSMKESIRTNGTPILAANIGDESFESVIGLLYTVLMYFTRSDRSEALRVYKLNEPRILAYIEEILAKLRCNELHLNEVSGCLYELVATLVKDAS</sequence>
<feature type="region of interest" description="Disordered" evidence="2">
    <location>
        <begin position="697"/>
        <end position="760"/>
    </location>
</feature>
<evidence type="ECO:0000313" key="4">
    <source>
        <dbReference type="Proteomes" id="UP000008974"/>
    </source>
</evidence>
<gene>
    <name evidence="3" type="ORF">GLP15_73</name>
</gene>